<organism evidence="1 2">
    <name type="scientific">Liparis tanakae</name>
    <name type="common">Tanaka's snailfish</name>
    <dbReference type="NCBI Taxonomy" id="230148"/>
    <lineage>
        <taxon>Eukaryota</taxon>
        <taxon>Metazoa</taxon>
        <taxon>Chordata</taxon>
        <taxon>Craniata</taxon>
        <taxon>Vertebrata</taxon>
        <taxon>Euteleostomi</taxon>
        <taxon>Actinopterygii</taxon>
        <taxon>Neopterygii</taxon>
        <taxon>Teleostei</taxon>
        <taxon>Neoteleostei</taxon>
        <taxon>Acanthomorphata</taxon>
        <taxon>Eupercaria</taxon>
        <taxon>Perciformes</taxon>
        <taxon>Cottioidei</taxon>
        <taxon>Cottales</taxon>
        <taxon>Liparidae</taxon>
        <taxon>Liparis</taxon>
    </lineage>
</organism>
<evidence type="ECO:0000313" key="2">
    <source>
        <dbReference type="Proteomes" id="UP000314294"/>
    </source>
</evidence>
<reference evidence="1 2" key="1">
    <citation type="submission" date="2019-03" db="EMBL/GenBank/DDBJ databases">
        <title>First draft genome of Liparis tanakae, snailfish: a comprehensive survey of snailfish specific genes.</title>
        <authorList>
            <person name="Kim W."/>
            <person name="Song I."/>
            <person name="Jeong J.-H."/>
            <person name="Kim D."/>
            <person name="Kim S."/>
            <person name="Ryu S."/>
            <person name="Song J.Y."/>
            <person name="Lee S.K."/>
        </authorList>
    </citation>
    <scope>NUCLEOTIDE SEQUENCE [LARGE SCALE GENOMIC DNA]</scope>
    <source>
        <tissue evidence="1">Muscle</tissue>
    </source>
</reference>
<dbReference type="Proteomes" id="UP000314294">
    <property type="component" value="Unassembled WGS sequence"/>
</dbReference>
<comment type="caution">
    <text evidence="1">The sequence shown here is derived from an EMBL/GenBank/DDBJ whole genome shotgun (WGS) entry which is preliminary data.</text>
</comment>
<dbReference type="AlphaFoldDB" id="A0A4Z2HAS2"/>
<sequence length="90" mass="10075">MVEVNGKTVCKGCHLSFSPWLGTNRLHESPERASSTRALSYSDTTLHYPEGTATKALQRFNFCFGHAEAPNSSILPGYSYRREGNLRVRI</sequence>
<name>A0A4Z2HAS2_9TELE</name>
<dbReference type="EMBL" id="SRLO01000287">
    <property type="protein sequence ID" value="TNN62711.1"/>
    <property type="molecule type" value="Genomic_DNA"/>
</dbReference>
<keyword evidence="2" id="KW-1185">Reference proteome</keyword>
<accession>A0A4Z2HAS2</accession>
<protein>
    <submittedName>
        <fullName evidence="1">Uncharacterized protein</fullName>
    </submittedName>
</protein>
<gene>
    <name evidence="1" type="ORF">EYF80_027053</name>
</gene>
<proteinExistence type="predicted"/>
<evidence type="ECO:0000313" key="1">
    <source>
        <dbReference type="EMBL" id="TNN62711.1"/>
    </source>
</evidence>